<dbReference type="Gene3D" id="1.20.1440.100">
    <property type="entry name" value="SG protein - dephosphorylation function"/>
    <property type="match status" value="1"/>
</dbReference>
<dbReference type="InterPro" id="IPR023214">
    <property type="entry name" value="HAD_sf"/>
</dbReference>
<evidence type="ECO:0008006" key="6">
    <source>
        <dbReference type="Google" id="ProtNLM"/>
    </source>
</evidence>
<dbReference type="GO" id="GO:0046872">
    <property type="term" value="F:metal ion binding"/>
    <property type="evidence" value="ECO:0007669"/>
    <property type="project" value="UniProtKB-KW"/>
</dbReference>
<protein>
    <recommendedName>
        <fullName evidence="6">HAD-IB family hydrolase</fullName>
    </recommendedName>
</protein>
<reference evidence="4 5" key="1">
    <citation type="journal article" date="2017" name="ISME J.">
        <title>Energy and carbon metabolisms in a deep terrestrial subsurface fluid microbial community.</title>
        <authorList>
            <person name="Momper L."/>
            <person name="Jungbluth S.P."/>
            <person name="Lee M.D."/>
            <person name="Amend J.P."/>
        </authorList>
    </citation>
    <scope>NUCLEOTIDE SEQUENCE [LARGE SCALE GENOMIC DNA]</scope>
    <source>
        <strain evidence="4">SURF_29</strain>
    </source>
</reference>
<evidence type="ECO:0000313" key="5">
    <source>
        <dbReference type="Proteomes" id="UP000285655"/>
    </source>
</evidence>
<dbReference type="SUPFAM" id="SSF56784">
    <property type="entry name" value="HAD-like"/>
    <property type="match status" value="1"/>
</dbReference>
<keyword evidence="2" id="KW-0378">Hydrolase</keyword>
<evidence type="ECO:0000256" key="2">
    <source>
        <dbReference type="ARBA" id="ARBA00022801"/>
    </source>
</evidence>
<dbReference type="Proteomes" id="UP000285655">
    <property type="component" value="Unassembled WGS sequence"/>
</dbReference>
<dbReference type="AlphaFoldDB" id="A0A419DFS3"/>
<keyword evidence="1" id="KW-0479">Metal-binding</keyword>
<evidence type="ECO:0000256" key="1">
    <source>
        <dbReference type="ARBA" id="ARBA00022723"/>
    </source>
</evidence>
<comment type="caution">
    <text evidence="4">The sequence shown here is derived from an EMBL/GenBank/DDBJ whole genome shotgun (WGS) entry which is preliminary data.</text>
</comment>
<dbReference type="Pfam" id="PF12710">
    <property type="entry name" value="HAD"/>
    <property type="match status" value="1"/>
</dbReference>
<dbReference type="EMBL" id="QZJW01000007">
    <property type="protein sequence ID" value="RJO61937.1"/>
    <property type="molecule type" value="Genomic_DNA"/>
</dbReference>
<dbReference type="InterPro" id="IPR050582">
    <property type="entry name" value="HAD-like_SerB"/>
</dbReference>
<dbReference type="InterPro" id="IPR036412">
    <property type="entry name" value="HAD-like_sf"/>
</dbReference>
<evidence type="ECO:0000313" key="4">
    <source>
        <dbReference type="EMBL" id="RJO61937.1"/>
    </source>
</evidence>
<dbReference type="PANTHER" id="PTHR43344">
    <property type="entry name" value="PHOSPHOSERINE PHOSPHATASE"/>
    <property type="match status" value="1"/>
</dbReference>
<gene>
    <name evidence="4" type="ORF">C4544_01505</name>
</gene>
<dbReference type="PANTHER" id="PTHR43344:SF13">
    <property type="entry name" value="PHOSPHATASE RV3661-RELATED"/>
    <property type="match status" value="1"/>
</dbReference>
<keyword evidence="3" id="KW-0460">Magnesium</keyword>
<sequence length="222" mass="26190">MVRMGVKKIALIDIDGTLVKGQTQVFLMKYLYRKKLIKTSALLEVLFWYFKYKFLNQEIDQDMAKKFYQQLFRGKSEEEVNEIINDYFDHCLRNKIYLKSSELIKRYRDNDFEIILFSATISPVAKKLVEFFKADSYLSTELEIRDGKYTGLVKGGIFIGLNRAHVIRQMICSLKKIDRIAILSDRFSDKEIFLLADEPVAINPDKKLRNFAKKENWEIIDL</sequence>
<accession>A0A419DFS3</accession>
<proteinExistence type="predicted"/>
<organism evidence="4 5">
    <name type="scientific">candidate division WS5 bacterium</name>
    <dbReference type="NCBI Taxonomy" id="2093353"/>
    <lineage>
        <taxon>Bacteria</taxon>
        <taxon>candidate division WS5</taxon>
    </lineage>
</organism>
<dbReference type="Gene3D" id="3.40.50.1000">
    <property type="entry name" value="HAD superfamily/HAD-like"/>
    <property type="match status" value="1"/>
</dbReference>
<name>A0A419DFS3_9BACT</name>
<evidence type="ECO:0000256" key="3">
    <source>
        <dbReference type="ARBA" id="ARBA00022842"/>
    </source>
</evidence>
<dbReference type="GO" id="GO:0016787">
    <property type="term" value="F:hydrolase activity"/>
    <property type="evidence" value="ECO:0007669"/>
    <property type="project" value="UniProtKB-KW"/>
</dbReference>